<dbReference type="GO" id="GO:0006506">
    <property type="term" value="P:GPI anchor biosynthetic process"/>
    <property type="evidence" value="ECO:0007669"/>
    <property type="project" value="TreeGrafter"/>
</dbReference>
<evidence type="ECO:0000256" key="1">
    <source>
        <dbReference type="ARBA" id="ARBA00004141"/>
    </source>
</evidence>
<dbReference type="STRING" id="1160509.A0A3N4IJA7"/>
<feature type="region of interest" description="Disordered" evidence="5">
    <location>
        <begin position="1"/>
        <end position="64"/>
    </location>
</feature>
<dbReference type="AlphaFoldDB" id="A0A3N4IJA7"/>
<dbReference type="InterPro" id="IPR052263">
    <property type="entry name" value="GPI_Anchor_Biosynth"/>
</dbReference>
<proteinExistence type="predicted"/>
<protein>
    <submittedName>
        <fullName evidence="8">PIG-P-domain-containing protein</fullName>
    </submittedName>
</protein>
<organism evidence="8 9">
    <name type="scientific">Ascobolus immersus RN42</name>
    <dbReference type="NCBI Taxonomy" id="1160509"/>
    <lineage>
        <taxon>Eukaryota</taxon>
        <taxon>Fungi</taxon>
        <taxon>Dikarya</taxon>
        <taxon>Ascomycota</taxon>
        <taxon>Pezizomycotina</taxon>
        <taxon>Pezizomycetes</taxon>
        <taxon>Pezizales</taxon>
        <taxon>Ascobolaceae</taxon>
        <taxon>Ascobolus</taxon>
    </lineage>
</organism>
<feature type="compositionally biased region" description="Basic residues" evidence="5">
    <location>
        <begin position="242"/>
        <end position="253"/>
    </location>
</feature>
<feature type="compositionally biased region" description="Acidic residues" evidence="5">
    <location>
        <begin position="19"/>
        <end position="35"/>
    </location>
</feature>
<dbReference type="GO" id="GO:0005783">
    <property type="term" value="C:endoplasmic reticulum"/>
    <property type="evidence" value="ECO:0007669"/>
    <property type="project" value="TreeGrafter"/>
</dbReference>
<dbReference type="EMBL" id="ML119660">
    <property type="protein sequence ID" value="RPA84240.1"/>
    <property type="molecule type" value="Genomic_DNA"/>
</dbReference>
<dbReference type="PANTHER" id="PTHR46346:SF1">
    <property type="entry name" value="PHOSPHATIDYLINOSITOL N-ACETYLGLUCOSAMINYLTRANSFERASE SUBUNIT P"/>
    <property type="match status" value="1"/>
</dbReference>
<dbReference type="PANTHER" id="PTHR46346">
    <property type="entry name" value="PHOSPHATIDYLINOSITOL N-ACETYLGLUCOSAMINYLTRANSFERASE SUBUNIT P"/>
    <property type="match status" value="1"/>
</dbReference>
<feature type="domain" description="PIG-P" evidence="7">
    <location>
        <begin position="125"/>
        <end position="294"/>
    </location>
</feature>
<keyword evidence="3 6" id="KW-1133">Transmembrane helix</keyword>
<evidence type="ECO:0000256" key="3">
    <source>
        <dbReference type="ARBA" id="ARBA00022989"/>
    </source>
</evidence>
<accession>A0A3N4IJA7</accession>
<comment type="subcellular location">
    <subcellularLocation>
        <location evidence="1">Membrane</location>
        <topology evidence="1">Multi-pass membrane protein</topology>
    </subcellularLocation>
</comment>
<gene>
    <name evidence="8" type="ORF">BJ508DRAFT_304054</name>
</gene>
<evidence type="ECO:0000256" key="6">
    <source>
        <dbReference type="SAM" id="Phobius"/>
    </source>
</evidence>
<evidence type="ECO:0000259" key="7">
    <source>
        <dbReference type="Pfam" id="PF08510"/>
    </source>
</evidence>
<evidence type="ECO:0000256" key="5">
    <source>
        <dbReference type="SAM" id="MobiDB-lite"/>
    </source>
</evidence>
<evidence type="ECO:0000313" key="9">
    <source>
        <dbReference type="Proteomes" id="UP000275078"/>
    </source>
</evidence>
<dbReference type="InterPro" id="IPR013717">
    <property type="entry name" value="PIG-P"/>
</dbReference>
<keyword evidence="4 6" id="KW-0472">Membrane</keyword>
<keyword evidence="2 6" id="KW-0812">Transmembrane</keyword>
<dbReference type="OrthoDB" id="690928at2759"/>
<sequence>MSMFTLDPPPHSPTTTDHEAEEDDFDAPEMFEDFDLALAANDSYTSGSSSDEDDANDATSTPYLFPPYYNRPPTPLPPSPSLTSLLRPAFPTRAATTTSDSDSSEAELSSLFAQRTPRASPRVPTYEYYGFVLYLGGSTAFGMYILWSFLPPVWLHAMGIHYYPDRWWSLAIPAWLVVAICWIYVALAGYNTGYLTRPLGAVEGITDSCSKVASIHGVQNSTTREGDSGRSPAGGKQQVKQNVRRRGARRHSRVDRQIREELMGGEGKDWKALWNVGTDAVMDIPIGGVCEILYGSLRDEEEY</sequence>
<evidence type="ECO:0000256" key="2">
    <source>
        <dbReference type="ARBA" id="ARBA00022692"/>
    </source>
</evidence>
<feature type="transmembrane region" description="Helical" evidence="6">
    <location>
        <begin position="167"/>
        <end position="187"/>
    </location>
</feature>
<name>A0A3N4IJA7_ASCIM</name>
<feature type="transmembrane region" description="Helical" evidence="6">
    <location>
        <begin position="128"/>
        <end position="147"/>
    </location>
</feature>
<evidence type="ECO:0000256" key="4">
    <source>
        <dbReference type="ARBA" id="ARBA00023136"/>
    </source>
</evidence>
<evidence type="ECO:0000313" key="8">
    <source>
        <dbReference type="EMBL" id="RPA84240.1"/>
    </source>
</evidence>
<keyword evidence="9" id="KW-1185">Reference proteome</keyword>
<dbReference type="Proteomes" id="UP000275078">
    <property type="component" value="Unassembled WGS sequence"/>
</dbReference>
<feature type="region of interest" description="Disordered" evidence="5">
    <location>
        <begin position="216"/>
        <end position="253"/>
    </location>
</feature>
<dbReference type="GO" id="GO:0016020">
    <property type="term" value="C:membrane"/>
    <property type="evidence" value="ECO:0007669"/>
    <property type="project" value="UniProtKB-SubCell"/>
</dbReference>
<reference evidence="8 9" key="1">
    <citation type="journal article" date="2018" name="Nat. Ecol. Evol.">
        <title>Pezizomycetes genomes reveal the molecular basis of ectomycorrhizal truffle lifestyle.</title>
        <authorList>
            <person name="Murat C."/>
            <person name="Payen T."/>
            <person name="Noel B."/>
            <person name="Kuo A."/>
            <person name="Morin E."/>
            <person name="Chen J."/>
            <person name="Kohler A."/>
            <person name="Krizsan K."/>
            <person name="Balestrini R."/>
            <person name="Da Silva C."/>
            <person name="Montanini B."/>
            <person name="Hainaut M."/>
            <person name="Levati E."/>
            <person name="Barry K.W."/>
            <person name="Belfiori B."/>
            <person name="Cichocki N."/>
            <person name="Clum A."/>
            <person name="Dockter R.B."/>
            <person name="Fauchery L."/>
            <person name="Guy J."/>
            <person name="Iotti M."/>
            <person name="Le Tacon F."/>
            <person name="Lindquist E.A."/>
            <person name="Lipzen A."/>
            <person name="Malagnac F."/>
            <person name="Mello A."/>
            <person name="Molinier V."/>
            <person name="Miyauchi S."/>
            <person name="Poulain J."/>
            <person name="Riccioni C."/>
            <person name="Rubini A."/>
            <person name="Sitrit Y."/>
            <person name="Splivallo R."/>
            <person name="Traeger S."/>
            <person name="Wang M."/>
            <person name="Zifcakova L."/>
            <person name="Wipf D."/>
            <person name="Zambonelli A."/>
            <person name="Paolocci F."/>
            <person name="Nowrousian M."/>
            <person name="Ottonello S."/>
            <person name="Baldrian P."/>
            <person name="Spatafora J.W."/>
            <person name="Henrissat B."/>
            <person name="Nagy L.G."/>
            <person name="Aury J.M."/>
            <person name="Wincker P."/>
            <person name="Grigoriev I.V."/>
            <person name="Bonfante P."/>
            <person name="Martin F.M."/>
        </authorList>
    </citation>
    <scope>NUCLEOTIDE SEQUENCE [LARGE SCALE GENOMIC DNA]</scope>
    <source>
        <strain evidence="8 9">RN42</strain>
    </source>
</reference>
<dbReference type="Pfam" id="PF08510">
    <property type="entry name" value="PIG-P"/>
    <property type="match status" value="1"/>
</dbReference>